<name>A0ABQ5HC61_9ASTR</name>
<proteinExistence type="predicted"/>
<evidence type="ECO:0000313" key="2">
    <source>
        <dbReference type="EMBL" id="GJT84852.1"/>
    </source>
</evidence>
<feature type="region of interest" description="Disordered" evidence="1">
    <location>
        <begin position="145"/>
        <end position="218"/>
    </location>
</feature>
<protein>
    <submittedName>
        <fullName evidence="2">Uncharacterized protein</fullName>
    </submittedName>
</protein>
<dbReference type="Proteomes" id="UP001151760">
    <property type="component" value="Unassembled WGS sequence"/>
</dbReference>
<sequence>MAISVILISLDSSEKSVGTSTARVILFSMIPTTIPSTTPTVDLPVIHDDTPQILIDTPTISPIVPTIPPISPTIQYTSPFICTDSSDSDTSERPPSQDPYKVTAARWRSRPIPVGRPYRTQPNRVLKMLTVRKSVGSLPIHRLASRYPSDSSSLDHFTSDDSSRDSSSKTSSYSHSNTSSGSSSRHSSSGYAISDSPCDSSTDISPEPSCKRCRPPTSSVPVALPVHGALSLVRVDLLPPPKRIRDSDSVTDFEVSLEEGYVSYVDIDECFAYVDAIRSRGTDVRVVFETAAEEEVESSARGTVEVEVDPRVGLVIDEDVRESVREDFPDHVTADRAVEVTYETLGDLVQIFHDHTMEIPAHRIQVIESVQRD</sequence>
<feature type="compositionally biased region" description="Basic and acidic residues" evidence="1">
    <location>
        <begin position="157"/>
        <end position="167"/>
    </location>
</feature>
<dbReference type="EMBL" id="BQNB010019395">
    <property type="protein sequence ID" value="GJT84852.1"/>
    <property type="molecule type" value="Genomic_DNA"/>
</dbReference>
<feature type="region of interest" description="Disordered" evidence="1">
    <location>
        <begin position="81"/>
        <end position="119"/>
    </location>
</feature>
<gene>
    <name evidence="2" type="ORF">Tco_1066569</name>
</gene>
<reference evidence="2" key="1">
    <citation type="journal article" date="2022" name="Int. J. Mol. Sci.">
        <title>Draft Genome of Tanacetum Coccineum: Genomic Comparison of Closely Related Tanacetum-Family Plants.</title>
        <authorList>
            <person name="Yamashiro T."/>
            <person name="Shiraishi A."/>
            <person name="Nakayama K."/>
            <person name="Satake H."/>
        </authorList>
    </citation>
    <scope>NUCLEOTIDE SEQUENCE</scope>
</reference>
<evidence type="ECO:0000256" key="1">
    <source>
        <dbReference type="SAM" id="MobiDB-lite"/>
    </source>
</evidence>
<accession>A0ABQ5HC61</accession>
<comment type="caution">
    <text evidence="2">The sequence shown here is derived from an EMBL/GenBank/DDBJ whole genome shotgun (WGS) entry which is preliminary data.</text>
</comment>
<reference evidence="2" key="2">
    <citation type="submission" date="2022-01" db="EMBL/GenBank/DDBJ databases">
        <authorList>
            <person name="Yamashiro T."/>
            <person name="Shiraishi A."/>
            <person name="Satake H."/>
            <person name="Nakayama K."/>
        </authorList>
    </citation>
    <scope>NUCLEOTIDE SEQUENCE</scope>
</reference>
<keyword evidence="3" id="KW-1185">Reference proteome</keyword>
<evidence type="ECO:0000313" key="3">
    <source>
        <dbReference type="Proteomes" id="UP001151760"/>
    </source>
</evidence>
<organism evidence="2 3">
    <name type="scientific">Tanacetum coccineum</name>
    <dbReference type="NCBI Taxonomy" id="301880"/>
    <lineage>
        <taxon>Eukaryota</taxon>
        <taxon>Viridiplantae</taxon>
        <taxon>Streptophyta</taxon>
        <taxon>Embryophyta</taxon>
        <taxon>Tracheophyta</taxon>
        <taxon>Spermatophyta</taxon>
        <taxon>Magnoliopsida</taxon>
        <taxon>eudicotyledons</taxon>
        <taxon>Gunneridae</taxon>
        <taxon>Pentapetalae</taxon>
        <taxon>asterids</taxon>
        <taxon>campanulids</taxon>
        <taxon>Asterales</taxon>
        <taxon>Asteraceae</taxon>
        <taxon>Asteroideae</taxon>
        <taxon>Anthemideae</taxon>
        <taxon>Anthemidinae</taxon>
        <taxon>Tanacetum</taxon>
    </lineage>
</organism>
<feature type="compositionally biased region" description="Low complexity" evidence="1">
    <location>
        <begin position="168"/>
        <end position="191"/>
    </location>
</feature>